<dbReference type="UniPathway" id="UPA00047">
    <property type="reaction ID" value="UER00057"/>
</dbReference>
<feature type="binding site" evidence="15">
    <location>
        <position position="455"/>
    </location>
    <ligand>
        <name>Mg(2+)</name>
        <dbReference type="ChEBI" id="CHEBI:18420"/>
    </ligand>
</feature>
<sequence length="566" mass="59315">MSEKLSPAKKNSVVLTEGPNRAAARSYLRGVGFSKEDLHKPIIGIANTWTEIGPCNFHLRQVAEAVKQGIREAGGTPMEFNTVTISDGITMGTEGMKASLISREVIADSIELVARGNSFDGLVCIAGCDKNMPAAIMALARLDIPGMMLYGGSIMPGKLPQADGTTKEITILNVFEAIGSHAAGKISDDQLEAVEAAACPGPGACGGQFTANTMAMAGEFLGISPIQLTGVPAMSAEKAHASREAGKLMMKLAEAGIKPSQILTKQSIEDAIAAVAASGGSTNAVLHLIAIAHELKIPISMEDFDRISERTPHICDMSPGGKYAAKDYQDAGGSRVLAKRLFDAGLIKGDTITVTGKTLAEESKEAVETPGQPVIYPVDKPLKKTGGLVILKGNLAPEGCVIKVAGHERIYHQGPARVFNSEDLCFAAVEAGQIKPNDVCVIRYEGPKGGPGMREMLAVTAAIKGIPELSETVALLTDGRFSGATRGLMAGHVAPEAQLGGPIAAVREGDLITFDIPNRKLTLEISDEELAARLKEFKAPEARYKRGVFAKYANSVSSASVGAVTS</sequence>
<evidence type="ECO:0000256" key="1">
    <source>
        <dbReference type="ARBA" id="ARBA00001946"/>
    </source>
</evidence>
<evidence type="ECO:0000256" key="4">
    <source>
        <dbReference type="ARBA" id="ARBA00022714"/>
    </source>
</evidence>
<evidence type="ECO:0000256" key="5">
    <source>
        <dbReference type="ARBA" id="ARBA00022723"/>
    </source>
</evidence>
<dbReference type="InterPro" id="IPR042096">
    <property type="entry name" value="Dihydro-acid_dehy_C"/>
</dbReference>
<dbReference type="Pfam" id="PF24877">
    <property type="entry name" value="ILV_EDD_C"/>
    <property type="match status" value="1"/>
</dbReference>
<dbReference type="FunFam" id="3.50.30.80:FF:000001">
    <property type="entry name" value="Dihydroxy-acid dehydratase"/>
    <property type="match status" value="1"/>
</dbReference>
<dbReference type="HAMAP" id="MF_00012">
    <property type="entry name" value="IlvD"/>
    <property type="match status" value="1"/>
</dbReference>
<dbReference type="OrthoDB" id="9807077at2"/>
<evidence type="ECO:0000256" key="3">
    <source>
        <dbReference type="ARBA" id="ARBA00022605"/>
    </source>
</evidence>
<dbReference type="GO" id="GO:0009097">
    <property type="term" value="P:isoleucine biosynthetic process"/>
    <property type="evidence" value="ECO:0007669"/>
    <property type="project" value="UniProtKB-UniRule"/>
</dbReference>
<keyword evidence="6 15" id="KW-0460">Magnesium</keyword>
<evidence type="ECO:0000313" key="19">
    <source>
        <dbReference type="Proteomes" id="UP000321820"/>
    </source>
</evidence>
<comment type="catalytic activity">
    <reaction evidence="15">
        <text>(2R,3R)-2,3-dihydroxy-3-methylpentanoate = (S)-3-methyl-2-oxopentanoate + H2O</text>
        <dbReference type="Rhea" id="RHEA:27694"/>
        <dbReference type="ChEBI" id="CHEBI:15377"/>
        <dbReference type="ChEBI" id="CHEBI:35146"/>
        <dbReference type="ChEBI" id="CHEBI:49258"/>
        <dbReference type="EC" id="4.2.1.9"/>
    </reaction>
</comment>
<dbReference type="InterPro" id="IPR050165">
    <property type="entry name" value="DHAD_IlvD/Edd"/>
</dbReference>
<evidence type="ECO:0000259" key="17">
    <source>
        <dbReference type="Pfam" id="PF24877"/>
    </source>
</evidence>
<comment type="pathway">
    <text evidence="13 15">Amino-acid biosynthesis; L-isoleucine biosynthesis; L-isoleucine from 2-oxobutanoate: step 3/4.</text>
</comment>
<dbReference type="NCBIfam" id="TIGR00110">
    <property type="entry name" value="ilvD"/>
    <property type="match status" value="1"/>
</dbReference>
<evidence type="ECO:0000256" key="13">
    <source>
        <dbReference type="ARBA" id="ARBA00029437"/>
    </source>
</evidence>
<dbReference type="Pfam" id="PF00920">
    <property type="entry name" value="ILVD_EDD_N"/>
    <property type="match status" value="1"/>
</dbReference>
<keyword evidence="8 15" id="KW-0411">Iron-sulfur</keyword>
<dbReference type="Gene3D" id="3.50.30.80">
    <property type="entry name" value="IlvD/EDD C-terminal domain-like"/>
    <property type="match status" value="1"/>
</dbReference>
<dbReference type="AlphaFoldDB" id="A0A5B9EBF6"/>
<dbReference type="GO" id="GO:0000287">
    <property type="term" value="F:magnesium ion binding"/>
    <property type="evidence" value="ECO:0007669"/>
    <property type="project" value="UniProtKB-UniRule"/>
</dbReference>
<keyword evidence="10 15" id="KW-0100">Branched-chain amino acid biosynthesis</keyword>
<dbReference type="PROSITE" id="PS00886">
    <property type="entry name" value="ILVD_EDD_1"/>
    <property type="match status" value="1"/>
</dbReference>
<evidence type="ECO:0000256" key="11">
    <source>
        <dbReference type="ARBA" id="ARBA00029304"/>
    </source>
</evidence>
<comment type="subunit">
    <text evidence="15">Homodimer.</text>
</comment>
<evidence type="ECO:0000256" key="12">
    <source>
        <dbReference type="ARBA" id="ARBA00029436"/>
    </source>
</evidence>
<comment type="pathway">
    <text evidence="12 15">Amino-acid biosynthesis; L-valine biosynthesis; L-valine from pyruvate: step 3/4.</text>
</comment>
<dbReference type="KEGG" id="talb:FTW19_08455"/>
<comment type="function">
    <text evidence="15">Functions in the biosynthesis of branched-chain amino acids. Catalyzes the dehydration of (2R,3R)-2,3-dihydroxy-3-methylpentanoate (2,3-dihydroxy-3-methylvalerate) into 2-oxo-3-methylpentanoate (2-oxo-3-methylvalerate) and of (2R)-2,3-dihydroxy-3-methylbutanoate (2,3-dihydroxyisovalerate) into 2-oxo-3-methylbutanoate (2-oxoisovalerate), the penultimate precursor to L-isoleucine and L-valine, respectively.</text>
</comment>
<dbReference type="PANTHER" id="PTHR21000">
    <property type="entry name" value="DIHYDROXY-ACID DEHYDRATASE DAD"/>
    <property type="match status" value="1"/>
</dbReference>
<keyword evidence="3 15" id="KW-0028">Amino-acid biosynthesis</keyword>
<keyword evidence="5 15" id="KW-0479">Metal-binding</keyword>
<feature type="domain" description="Dihydroxy-acid/6-phosphogluconate dehydratase N-terminal" evidence="16">
    <location>
        <begin position="40"/>
        <end position="361"/>
    </location>
</feature>
<dbReference type="SUPFAM" id="SSF143975">
    <property type="entry name" value="IlvD/EDD N-terminal domain-like"/>
    <property type="match status" value="1"/>
</dbReference>
<dbReference type="PROSITE" id="PS00887">
    <property type="entry name" value="ILVD_EDD_2"/>
    <property type="match status" value="1"/>
</dbReference>
<evidence type="ECO:0000259" key="16">
    <source>
        <dbReference type="Pfam" id="PF00920"/>
    </source>
</evidence>
<feature type="binding site" evidence="15">
    <location>
        <position position="129"/>
    </location>
    <ligand>
        <name>Mg(2+)</name>
        <dbReference type="ChEBI" id="CHEBI:18420"/>
    </ligand>
</feature>
<dbReference type="InterPro" id="IPR037237">
    <property type="entry name" value="IlvD/EDD_N"/>
</dbReference>
<evidence type="ECO:0000256" key="10">
    <source>
        <dbReference type="ARBA" id="ARBA00023304"/>
    </source>
</evidence>
<comment type="cofactor">
    <cofactor evidence="15">
        <name>[2Fe-2S] cluster</name>
        <dbReference type="ChEBI" id="CHEBI:190135"/>
    </cofactor>
    <text evidence="15">Binds 1 [2Fe-2S] cluster per subunit. This cluster acts as a Lewis acid cofactor.</text>
</comment>
<evidence type="ECO:0000256" key="15">
    <source>
        <dbReference type="HAMAP-Rule" id="MF_00012"/>
    </source>
</evidence>
<evidence type="ECO:0000256" key="14">
    <source>
        <dbReference type="ARBA" id="ARBA00029490"/>
    </source>
</evidence>
<comment type="similarity">
    <text evidence="2 15">Belongs to the IlvD/Edd family.</text>
</comment>
<dbReference type="SUPFAM" id="SSF52016">
    <property type="entry name" value="LeuD/IlvD-like"/>
    <property type="match status" value="1"/>
</dbReference>
<comment type="catalytic activity">
    <reaction evidence="11">
        <text>(2R)-2,3-dihydroxy-3-methylbutanoate = 3-methyl-2-oxobutanoate + H2O</text>
        <dbReference type="Rhea" id="RHEA:24809"/>
        <dbReference type="ChEBI" id="CHEBI:11851"/>
        <dbReference type="ChEBI" id="CHEBI:15377"/>
        <dbReference type="ChEBI" id="CHEBI:49072"/>
        <dbReference type="EC" id="4.2.1.9"/>
    </reaction>
    <physiologicalReaction direction="left-to-right" evidence="11">
        <dbReference type="Rhea" id="RHEA:24810"/>
    </physiologicalReaction>
</comment>
<keyword evidence="4 15" id="KW-0001">2Fe-2S</keyword>
<gene>
    <name evidence="15 18" type="primary">ilvD</name>
    <name evidence="18" type="ORF">FTW19_08455</name>
</gene>
<feature type="domain" description="Dihydroxy-acid/6-phosphogluconate dehydratase C-terminal" evidence="17">
    <location>
        <begin position="374"/>
        <end position="563"/>
    </location>
</feature>
<dbReference type="Proteomes" id="UP000321820">
    <property type="component" value="Chromosome"/>
</dbReference>
<evidence type="ECO:0000256" key="6">
    <source>
        <dbReference type="ARBA" id="ARBA00022842"/>
    </source>
</evidence>
<accession>A0A5B9EBF6</accession>
<evidence type="ECO:0000313" key="18">
    <source>
        <dbReference type="EMBL" id="QEE28020.1"/>
    </source>
</evidence>
<dbReference type="UniPathway" id="UPA00049">
    <property type="reaction ID" value="UER00061"/>
</dbReference>
<keyword evidence="9 15" id="KW-0456">Lyase</keyword>
<keyword evidence="7 15" id="KW-0408">Iron</keyword>
<protein>
    <recommendedName>
        <fullName evidence="14 15">Dihydroxy-acid dehydratase</fullName>
        <shortName evidence="15">DAD</shortName>
        <ecNumber evidence="14 15">4.2.1.9</ecNumber>
    </recommendedName>
</protein>
<name>A0A5B9EBF6_9BACT</name>
<dbReference type="RefSeq" id="WP_147647210.1">
    <property type="nucleotide sequence ID" value="NZ_CP042806.1"/>
</dbReference>
<evidence type="ECO:0000256" key="7">
    <source>
        <dbReference type="ARBA" id="ARBA00023004"/>
    </source>
</evidence>
<proteinExistence type="inferred from homology"/>
<comment type="caution">
    <text evidence="15">Lacks conserved residue(s) required for the propagation of feature annotation.</text>
</comment>
<evidence type="ECO:0000256" key="8">
    <source>
        <dbReference type="ARBA" id="ARBA00023014"/>
    </source>
</evidence>
<dbReference type="InterPro" id="IPR004404">
    <property type="entry name" value="DihydroxyA_deHydtase"/>
</dbReference>
<dbReference type="InterPro" id="IPR000581">
    <property type="entry name" value="ILV_EDD_N"/>
</dbReference>
<dbReference type="InterPro" id="IPR020558">
    <property type="entry name" value="DiOHA_6PGluconate_deHydtase_CS"/>
</dbReference>
<dbReference type="InterPro" id="IPR056740">
    <property type="entry name" value="ILV_EDD_C"/>
</dbReference>
<keyword evidence="19" id="KW-1185">Reference proteome</keyword>
<comment type="cofactor">
    <cofactor evidence="1 15">
        <name>Mg(2+)</name>
        <dbReference type="ChEBI" id="CHEBI:18420"/>
    </cofactor>
</comment>
<feature type="modified residue" description="N6-carboxylysine" evidence="15">
    <location>
        <position position="130"/>
    </location>
</feature>
<dbReference type="GO" id="GO:0051537">
    <property type="term" value="F:2 iron, 2 sulfur cluster binding"/>
    <property type="evidence" value="ECO:0007669"/>
    <property type="project" value="UniProtKB-UniRule"/>
</dbReference>
<evidence type="ECO:0000256" key="2">
    <source>
        <dbReference type="ARBA" id="ARBA00006486"/>
    </source>
</evidence>
<dbReference type="GO" id="GO:0004160">
    <property type="term" value="F:dihydroxy-acid dehydratase activity"/>
    <property type="evidence" value="ECO:0007669"/>
    <property type="project" value="UniProtKB-UniRule"/>
</dbReference>
<evidence type="ECO:0000256" key="9">
    <source>
        <dbReference type="ARBA" id="ARBA00023239"/>
    </source>
</evidence>
<dbReference type="GO" id="GO:0009099">
    <property type="term" value="P:L-valine biosynthetic process"/>
    <property type="evidence" value="ECO:0007669"/>
    <property type="project" value="UniProtKB-UniRule"/>
</dbReference>
<feature type="active site" description="Proton acceptor" evidence="15">
    <location>
        <position position="482"/>
    </location>
</feature>
<organism evidence="18 19">
    <name type="scientific">Terriglobus albidus</name>
    <dbReference type="NCBI Taxonomy" id="1592106"/>
    <lineage>
        <taxon>Bacteria</taxon>
        <taxon>Pseudomonadati</taxon>
        <taxon>Acidobacteriota</taxon>
        <taxon>Terriglobia</taxon>
        <taxon>Terriglobales</taxon>
        <taxon>Acidobacteriaceae</taxon>
        <taxon>Terriglobus</taxon>
    </lineage>
</organism>
<dbReference type="NCBIfam" id="NF002068">
    <property type="entry name" value="PRK00911.1"/>
    <property type="match status" value="1"/>
</dbReference>
<reference evidence="18 19" key="1">
    <citation type="submission" date="2019-08" db="EMBL/GenBank/DDBJ databases">
        <title>Complete genome sequence of Terriglobus albidus strain ORNL.</title>
        <authorList>
            <person name="Podar M."/>
        </authorList>
    </citation>
    <scope>NUCLEOTIDE SEQUENCE [LARGE SCALE GENOMIC DNA]</scope>
    <source>
        <strain evidence="18 19">ORNL</strain>
    </source>
</reference>
<dbReference type="EMBL" id="CP042806">
    <property type="protein sequence ID" value="QEE28020.1"/>
    <property type="molecule type" value="Genomic_DNA"/>
</dbReference>
<dbReference type="EC" id="4.2.1.9" evidence="14 15"/>
<feature type="binding site" evidence="15">
    <location>
        <position position="87"/>
    </location>
    <ligand>
        <name>Mg(2+)</name>
        <dbReference type="ChEBI" id="CHEBI:18420"/>
    </ligand>
</feature>
<feature type="binding site" description="via carbamate group" evidence="15">
    <location>
        <position position="130"/>
    </location>
    <ligand>
        <name>Mg(2+)</name>
        <dbReference type="ChEBI" id="CHEBI:18420"/>
    </ligand>
</feature>
<feature type="binding site" evidence="15">
    <location>
        <position position="55"/>
    </location>
    <ligand>
        <name>[2Fe-2S] cluster</name>
        <dbReference type="ChEBI" id="CHEBI:190135"/>
    </ligand>
</feature>
<dbReference type="PANTHER" id="PTHR21000:SF5">
    <property type="entry name" value="DIHYDROXY-ACID DEHYDRATASE, MITOCHONDRIAL"/>
    <property type="match status" value="1"/>
</dbReference>